<feature type="transmembrane region" description="Helical" evidence="7">
    <location>
        <begin position="186"/>
        <end position="210"/>
    </location>
</feature>
<dbReference type="GO" id="GO:0005886">
    <property type="term" value="C:plasma membrane"/>
    <property type="evidence" value="ECO:0007669"/>
    <property type="project" value="UniProtKB-SubCell"/>
</dbReference>
<comment type="caution">
    <text evidence="8">The sequence shown here is derived from an EMBL/GenBank/DDBJ whole genome shotgun (WGS) entry which is preliminary data.</text>
</comment>
<dbReference type="Proteomes" id="UP001597085">
    <property type="component" value="Unassembled WGS sequence"/>
</dbReference>
<dbReference type="AlphaFoldDB" id="A0ABD6CLU8"/>
<feature type="transmembrane region" description="Helical" evidence="7">
    <location>
        <begin position="397"/>
        <end position="420"/>
    </location>
</feature>
<evidence type="ECO:0000256" key="6">
    <source>
        <dbReference type="ARBA" id="ARBA00023136"/>
    </source>
</evidence>
<keyword evidence="4 7" id="KW-0812">Transmembrane</keyword>
<dbReference type="EMBL" id="JBHUDK010000005">
    <property type="protein sequence ID" value="MFD1598652.1"/>
    <property type="molecule type" value="Genomic_DNA"/>
</dbReference>
<keyword evidence="2" id="KW-1003">Cell membrane</keyword>
<dbReference type="RefSeq" id="WP_256419873.1">
    <property type="nucleotide sequence ID" value="NZ_JANHDI010000001.1"/>
</dbReference>
<sequence length="444" mass="47998">MALPDPLHRPLVARSKRTVWAVMAFAILWGAAAYDRNFNPEWAEWAWNPGGNLGANVRTYRYAAKLAREGQSFYGVAPPELGEWAVYLYPPITVTAYYPFTGIDWQIGYWIVVALNVLAGLAVAAAIVRFVDRTAYRLGWLDVGLITGLVLVSPFTFGTIYYGNINLLVALAFVVGFLALERDRPGVAGAAFGLAALFKLFPALVGAWLLKRRSWRAVASATAVGIGGILAGVVAYGTGPTVTFFSEVVFDRAETAAFVGGYPADATFYVTLQRPLSHVVWGLFPNAPPEVLTPLAALVGAGILLALYADVETLQGRLIAVFATLVVTVTLVPALQWYLVLFFFPMIPLWYVWEGPGRRLFLAGSAVMFANEYPGSLVEAVREFGLPHLLEVLLVDVFTFATVPLYGIAIMLLACAAATYGVQPRRALGRVGGRVGATLRNIGG</sequence>
<feature type="transmembrane region" description="Helical" evidence="7">
    <location>
        <begin position="291"/>
        <end position="311"/>
    </location>
</feature>
<feature type="transmembrane region" description="Helical" evidence="7">
    <location>
        <begin position="318"/>
        <end position="351"/>
    </location>
</feature>
<evidence type="ECO:0000313" key="9">
    <source>
        <dbReference type="Proteomes" id="UP001597085"/>
    </source>
</evidence>
<dbReference type="Pfam" id="PF09594">
    <property type="entry name" value="GT87"/>
    <property type="match status" value="1"/>
</dbReference>
<evidence type="ECO:0000313" key="8">
    <source>
        <dbReference type="EMBL" id="MFD1598652.1"/>
    </source>
</evidence>
<name>A0ABD6CLU8_9EURY</name>
<evidence type="ECO:0000256" key="4">
    <source>
        <dbReference type="ARBA" id="ARBA00022692"/>
    </source>
</evidence>
<reference evidence="8 9" key="1">
    <citation type="journal article" date="2019" name="Int. J. Syst. Evol. Microbiol.">
        <title>The Global Catalogue of Microorganisms (GCM) 10K type strain sequencing project: providing services to taxonomists for standard genome sequencing and annotation.</title>
        <authorList>
            <consortium name="The Broad Institute Genomics Platform"/>
            <consortium name="The Broad Institute Genome Sequencing Center for Infectious Disease"/>
            <person name="Wu L."/>
            <person name="Ma J."/>
        </authorList>
    </citation>
    <scope>NUCLEOTIDE SEQUENCE [LARGE SCALE GENOMIC DNA]</scope>
    <source>
        <strain evidence="8 9">CGMCC 1.12121</strain>
    </source>
</reference>
<feature type="transmembrane region" description="Helical" evidence="7">
    <location>
        <begin position="159"/>
        <end position="180"/>
    </location>
</feature>
<keyword evidence="3 8" id="KW-0808">Transferase</keyword>
<evidence type="ECO:0000256" key="2">
    <source>
        <dbReference type="ARBA" id="ARBA00022475"/>
    </source>
</evidence>
<feature type="transmembrane region" description="Helical" evidence="7">
    <location>
        <begin position="217"/>
        <end position="237"/>
    </location>
</feature>
<keyword evidence="6 7" id="KW-0472">Membrane</keyword>
<dbReference type="GO" id="GO:0016757">
    <property type="term" value="F:glycosyltransferase activity"/>
    <property type="evidence" value="ECO:0007669"/>
    <property type="project" value="UniProtKB-KW"/>
</dbReference>
<keyword evidence="5 7" id="KW-1133">Transmembrane helix</keyword>
<accession>A0ABD6CLU8</accession>
<dbReference type="InterPro" id="IPR018584">
    <property type="entry name" value="GT87"/>
</dbReference>
<evidence type="ECO:0000256" key="5">
    <source>
        <dbReference type="ARBA" id="ARBA00022989"/>
    </source>
</evidence>
<evidence type="ECO:0000256" key="7">
    <source>
        <dbReference type="SAM" id="Phobius"/>
    </source>
</evidence>
<evidence type="ECO:0000256" key="3">
    <source>
        <dbReference type="ARBA" id="ARBA00022679"/>
    </source>
</evidence>
<keyword evidence="9" id="KW-1185">Reference proteome</keyword>
<gene>
    <name evidence="8" type="ORF">ACFSBX_06735</name>
</gene>
<proteinExistence type="predicted"/>
<feature type="transmembrane region" description="Helical" evidence="7">
    <location>
        <begin position="107"/>
        <end position="128"/>
    </location>
</feature>
<comment type="subcellular location">
    <subcellularLocation>
        <location evidence="1">Cell membrane</location>
        <topology evidence="1">Multi-pass membrane protein</topology>
    </subcellularLocation>
</comment>
<keyword evidence="8" id="KW-0328">Glycosyltransferase</keyword>
<organism evidence="8 9">
    <name type="scientific">Halobellus rarus</name>
    <dbReference type="NCBI Taxonomy" id="1126237"/>
    <lineage>
        <taxon>Archaea</taxon>
        <taxon>Methanobacteriati</taxon>
        <taxon>Methanobacteriota</taxon>
        <taxon>Stenosarchaea group</taxon>
        <taxon>Halobacteria</taxon>
        <taxon>Halobacteriales</taxon>
        <taxon>Haloferacaceae</taxon>
        <taxon>Halobellus</taxon>
    </lineage>
</organism>
<protein>
    <submittedName>
        <fullName evidence="8">Glycosyltransferase family 87 protein</fullName>
        <ecNumber evidence="8">2.4.-.-</ecNumber>
    </submittedName>
</protein>
<evidence type="ECO:0000256" key="1">
    <source>
        <dbReference type="ARBA" id="ARBA00004651"/>
    </source>
</evidence>
<dbReference type="EC" id="2.4.-.-" evidence="8"/>